<dbReference type="OrthoDB" id="555752at2759"/>
<comment type="caution">
    <text evidence="2">The sequence shown here is derived from an EMBL/GenBank/DDBJ whole genome shotgun (WGS) entry which is preliminary data.</text>
</comment>
<feature type="coiled-coil region" evidence="1">
    <location>
        <begin position="1"/>
        <end position="28"/>
    </location>
</feature>
<protein>
    <submittedName>
        <fullName evidence="2">Uncharacterized protein</fullName>
    </submittedName>
</protein>
<sequence>MKDILREQKDMMREMKEMQLDLKQEMNTGFAKVMEALGFGTEAATCEMPLTSLDDVLDLVLPDVVRRAALRHPDLIPGIRAAVTAPLLHKDLGFLAAVEVMLMKEGQPKDAKAVKEMRAGGLGQDGAARKVRGFLVALQQREGGRVAEGLAADVGALLDYLDAGSSDERQRLLAGAMYVRCVTAVLEGACTGVLQVDADVAGGCEVDQVTAALQLNIGETKCNPSELAKALRQLRGVGKVAAYTLDKALAACFADPDIAGMPGLQQLPRHLYIHGGCIYEGKPSRQQVARWEKGGREELDGLVLGGAAGAEGLRGATLVLSAVSALEPSSRN</sequence>
<keyword evidence="1" id="KW-0175">Coiled coil</keyword>
<evidence type="ECO:0000313" key="3">
    <source>
        <dbReference type="Proteomes" id="UP000650467"/>
    </source>
</evidence>
<name>A0A835W8H2_CHLIN</name>
<dbReference type="Proteomes" id="UP000650467">
    <property type="component" value="Unassembled WGS sequence"/>
</dbReference>
<proteinExistence type="predicted"/>
<organism evidence="2 3">
    <name type="scientific">Chlamydomonas incerta</name>
    <dbReference type="NCBI Taxonomy" id="51695"/>
    <lineage>
        <taxon>Eukaryota</taxon>
        <taxon>Viridiplantae</taxon>
        <taxon>Chlorophyta</taxon>
        <taxon>core chlorophytes</taxon>
        <taxon>Chlorophyceae</taxon>
        <taxon>CS clade</taxon>
        <taxon>Chlamydomonadales</taxon>
        <taxon>Chlamydomonadaceae</taxon>
        <taxon>Chlamydomonas</taxon>
    </lineage>
</organism>
<dbReference type="AlphaFoldDB" id="A0A835W8H2"/>
<dbReference type="EMBL" id="JAEHOC010000005">
    <property type="protein sequence ID" value="KAG2441463.1"/>
    <property type="molecule type" value="Genomic_DNA"/>
</dbReference>
<reference evidence="2" key="1">
    <citation type="journal article" date="2020" name="bioRxiv">
        <title>Comparative genomics of Chlamydomonas.</title>
        <authorList>
            <person name="Craig R.J."/>
            <person name="Hasan A.R."/>
            <person name="Ness R.W."/>
            <person name="Keightley P.D."/>
        </authorList>
    </citation>
    <scope>NUCLEOTIDE SEQUENCE</scope>
    <source>
        <strain evidence="2">SAG 7.73</strain>
    </source>
</reference>
<evidence type="ECO:0000313" key="2">
    <source>
        <dbReference type="EMBL" id="KAG2441463.1"/>
    </source>
</evidence>
<evidence type="ECO:0000256" key="1">
    <source>
        <dbReference type="SAM" id="Coils"/>
    </source>
</evidence>
<gene>
    <name evidence="2" type="ORF">HXX76_003085</name>
</gene>
<keyword evidence="3" id="KW-1185">Reference proteome</keyword>
<accession>A0A835W8H2</accession>